<feature type="binding site" evidence="6">
    <location>
        <begin position="150"/>
        <end position="153"/>
    </location>
    <ligand>
        <name>GTP</name>
        <dbReference type="ChEBI" id="CHEBI:37565"/>
    </ligand>
</feature>
<evidence type="ECO:0000256" key="4">
    <source>
        <dbReference type="ARBA" id="ARBA00022917"/>
    </source>
</evidence>
<comment type="caution">
    <text evidence="8">The sequence shown here is derived from an EMBL/GenBank/DDBJ whole genome shotgun (WGS) entry which is preliminary data.</text>
</comment>
<dbReference type="InterPro" id="IPR038363">
    <property type="entry name" value="LepA_C_sf"/>
</dbReference>
<dbReference type="Gene3D" id="2.40.30.10">
    <property type="entry name" value="Translation factors"/>
    <property type="match status" value="1"/>
</dbReference>
<dbReference type="CDD" id="cd01890">
    <property type="entry name" value="LepA"/>
    <property type="match status" value="1"/>
</dbReference>
<keyword evidence="6" id="KW-0472">Membrane</keyword>
<dbReference type="SUPFAM" id="SSF52540">
    <property type="entry name" value="P-loop containing nucleoside triphosphate hydrolases"/>
    <property type="match status" value="1"/>
</dbReference>
<organism evidence="8 9">
    <name type="scientific">Candidatus Nomurabacteria bacterium RIFCSPHIGHO2_02_FULL_37_13</name>
    <dbReference type="NCBI Taxonomy" id="1801750"/>
    <lineage>
        <taxon>Bacteria</taxon>
        <taxon>Candidatus Nomuraibacteriota</taxon>
    </lineage>
</organism>
<dbReference type="PRINTS" id="PR00315">
    <property type="entry name" value="ELONGATNFCT"/>
</dbReference>
<dbReference type="GO" id="GO:0005886">
    <property type="term" value="C:plasma membrane"/>
    <property type="evidence" value="ECO:0007669"/>
    <property type="project" value="UniProtKB-SubCell"/>
</dbReference>
<dbReference type="InterPro" id="IPR006297">
    <property type="entry name" value="EF-4"/>
</dbReference>
<sequence length="666" mass="74278">MDLKHIRNFSIIAHIDHGKSTLADRMLEITHTVPERKMRDQVLDSMELERERGITIKMQPVRMEYTPPQSLPKGEGQIPFPSGKAKDRVYILNLIDTPGHIDFSYEVSRALKAVEGSILLIDSTQGVQAQTLTTLAMAREGGLKIIPVLSKIDSSLARVPEIKEEVVKLLHCDPNEILLVSGRTGEGVENLLQEIIKRVPEPQKIHEGDDNLRALVFDFKYSNHRGVIVFIRVLDGKVAKGASLVFAVSGEKFTALEVGTFSPEETPREYLSSGDIGYIVTGIKKSGIASVGDTVTKLINPFPALHGYMQPMPVVWASVFPKNAPARNATPASNASRSDSGWHNVAGGDDFAELKLALGKLKLSDSAFSYEEESSGSLGRGFRCGFLGMLHLEIITERLKREFNLQLVITTPSIVYEVIKKISSIKESRLVGDSPKRREKIYSPYFFPDDVNIETVFEPWVIVKIITPVKYLGGIMQLLFDHEAEIGETENFGDSSASSLRGQETGNRVIVSAQMPLRELMRNFFNELKSISSGYGSISYKIADLREASVTRLDILIADEVVPAFSKVVSKKRVEIETEKTVEKLESLLPRQMFTLKIQGKALGRIISSRTLSGMKKDVTAHMYGGDITRKMKLREKQKEGKKKMKERGRVNIPQDVFLKMMQSND</sequence>
<dbReference type="InterPro" id="IPR027417">
    <property type="entry name" value="P-loop_NTPase"/>
</dbReference>
<dbReference type="GO" id="GO:0045727">
    <property type="term" value="P:positive regulation of translation"/>
    <property type="evidence" value="ECO:0007669"/>
    <property type="project" value="UniProtKB-UniRule"/>
</dbReference>
<dbReference type="GO" id="GO:0005525">
    <property type="term" value="F:GTP binding"/>
    <property type="evidence" value="ECO:0007669"/>
    <property type="project" value="UniProtKB-UniRule"/>
</dbReference>
<dbReference type="EMBL" id="MFUA01000003">
    <property type="protein sequence ID" value="OGI77697.1"/>
    <property type="molecule type" value="Genomic_DNA"/>
</dbReference>
<comment type="subcellular location">
    <subcellularLocation>
        <location evidence="6">Cell membrane</location>
        <topology evidence="6">Peripheral membrane protein</topology>
        <orientation evidence="6">Cytoplasmic side</orientation>
    </subcellularLocation>
</comment>
<dbReference type="Pfam" id="PF00009">
    <property type="entry name" value="GTP_EFTU"/>
    <property type="match status" value="1"/>
</dbReference>
<keyword evidence="4 6" id="KW-0648">Protein biosynthesis</keyword>
<reference evidence="8 9" key="1">
    <citation type="journal article" date="2016" name="Nat. Commun.">
        <title>Thousands of microbial genomes shed light on interconnected biogeochemical processes in an aquifer system.</title>
        <authorList>
            <person name="Anantharaman K."/>
            <person name="Brown C.T."/>
            <person name="Hug L.A."/>
            <person name="Sharon I."/>
            <person name="Castelle C.J."/>
            <person name="Probst A.J."/>
            <person name="Thomas B.C."/>
            <person name="Singh A."/>
            <person name="Wilkins M.J."/>
            <person name="Karaoz U."/>
            <person name="Brodie E.L."/>
            <person name="Williams K.H."/>
            <person name="Hubbard S.S."/>
            <person name="Banfield J.F."/>
        </authorList>
    </citation>
    <scope>NUCLEOTIDE SEQUENCE [LARGE SCALE GENOMIC DNA]</scope>
</reference>
<comment type="catalytic activity">
    <reaction evidence="6">
        <text>GTP + H2O = GDP + phosphate + H(+)</text>
        <dbReference type="Rhea" id="RHEA:19669"/>
        <dbReference type="ChEBI" id="CHEBI:15377"/>
        <dbReference type="ChEBI" id="CHEBI:15378"/>
        <dbReference type="ChEBI" id="CHEBI:37565"/>
        <dbReference type="ChEBI" id="CHEBI:43474"/>
        <dbReference type="ChEBI" id="CHEBI:58189"/>
        <dbReference type="EC" id="3.6.5.n1"/>
    </reaction>
</comment>
<dbReference type="InterPro" id="IPR000640">
    <property type="entry name" value="EFG_V-like"/>
</dbReference>
<comment type="function">
    <text evidence="6">Required for accurate and efficient protein synthesis under certain stress conditions. May act as a fidelity factor of the translation reaction, by catalyzing a one-codon backward translocation of tRNAs on improperly translocated ribosomes. Back-translocation proceeds from a post-translocation (POST) complex to a pre-translocation (PRE) complex, thus giving elongation factor G a second chance to translocate the tRNAs correctly. Binds to ribosomes in a GTP-dependent manner.</text>
</comment>
<feature type="domain" description="Tr-type G" evidence="7">
    <location>
        <begin position="4"/>
        <end position="203"/>
    </location>
</feature>
<dbReference type="PROSITE" id="PS00301">
    <property type="entry name" value="G_TR_1"/>
    <property type="match status" value="1"/>
</dbReference>
<evidence type="ECO:0000259" key="7">
    <source>
        <dbReference type="PROSITE" id="PS51722"/>
    </source>
</evidence>
<dbReference type="Pfam" id="PF06421">
    <property type="entry name" value="LepA_C"/>
    <property type="match status" value="1"/>
</dbReference>
<dbReference type="Gene3D" id="3.40.50.300">
    <property type="entry name" value="P-loop containing nucleotide triphosphate hydrolases"/>
    <property type="match status" value="1"/>
</dbReference>
<dbReference type="InterPro" id="IPR031157">
    <property type="entry name" value="G_TR_CS"/>
</dbReference>
<dbReference type="GO" id="GO:0003924">
    <property type="term" value="F:GTPase activity"/>
    <property type="evidence" value="ECO:0007669"/>
    <property type="project" value="UniProtKB-UniRule"/>
</dbReference>
<dbReference type="PANTHER" id="PTHR43512:SF4">
    <property type="entry name" value="TRANSLATION FACTOR GUF1 HOMOLOG, CHLOROPLASTIC"/>
    <property type="match status" value="1"/>
</dbReference>
<feature type="binding site" evidence="6">
    <location>
        <begin position="16"/>
        <end position="21"/>
    </location>
    <ligand>
        <name>GTP</name>
        <dbReference type="ChEBI" id="CHEBI:37565"/>
    </ligand>
</feature>
<evidence type="ECO:0000256" key="3">
    <source>
        <dbReference type="ARBA" id="ARBA00022801"/>
    </source>
</evidence>
<dbReference type="SUPFAM" id="SSF50447">
    <property type="entry name" value="Translation proteins"/>
    <property type="match status" value="1"/>
</dbReference>
<dbReference type="InterPro" id="IPR005225">
    <property type="entry name" value="Small_GTP-bd"/>
</dbReference>
<dbReference type="SUPFAM" id="SSF54980">
    <property type="entry name" value="EF-G C-terminal domain-like"/>
    <property type="match status" value="2"/>
</dbReference>
<keyword evidence="3 6" id="KW-0378">Hydrolase</keyword>
<gene>
    <name evidence="6" type="primary">lepA</name>
    <name evidence="8" type="ORF">A3B85_00175</name>
</gene>
<evidence type="ECO:0000256" key="2">
    <source>
        <dbReference type="ARBA" id="ARBA00022741"/>
    </source>
</evidence>
<dbReference type="PROSITE" id="PS51722">
    <property type="entry name" value="G_TR_2"/>
    <property type="match status" value="1"/>
</dbReference>
<evidence type="ECO:0000256" key="6">
    <source>
        <dbReference type="HAMAP-Rule" id="MF_00071"/>
    </source>
</evidence>
<dbReference type="STRING" id="1801750.A3B85_00175"/>
<evidence type="ECO:0000256" key="5">
    <source>
        <dbReference type="ARBA" id="ARBA00023134"/>
    </source>
</evidence>
<name>A0A1F6W6Y0_9BACT</name>
<dbReference type="HAMAP" id="MF_00071">
    <property type="entry name" value="LepA"/>
    <property type="match status" value="1"/>
</dbReference>
<dbReference type="InterPro" id="IPR009000">
    <property type="entry name" value="Transl_B-barrel_sf"/>
</dbReference>
<evidence type="ECO:0000313" key="9">
    <source>
        <dbReference type="Proteomes" id="UP000178374"/>
    </source>
</evidence>
<proteinExistence type="inferred from homology"/>
<dbReference type="PANTHER" id="PTHR43512">
    <property type="entry name" value="TRANSLATION FACTOR GUF1-RELATED"/>
    <property type="match status" value="1"/>
</dbReference>
<dbReference type="Gene3D" id="3.30.70.870">
    <property type="entry name" value="Elongation Factor G (Translational Gtpase), domain 3"/>
    <property type="match status" value="1"/>
</dbReference>
<dbReference type="EC" id="3.6.5.n1" evidence="6"/>
<dbReference type="InterPro" id="IPR013842">
    <property type="entry name" value="LepA_CTD"/>
</dbReference>
<dbReference type="Pfam" id="PF00679">
    <property type="entry name" value="EFG_C"/>
    <property type="match status" value="1"/>
</dbReference>
<keyword evidence="5 6" id="KW-0342">GTP-binding</keyword>
<dbReference type="InterPro" id="IPR035647">
    <property type="entry name" value="EFG_III/V"/>
</dbReference>
<dbReference type="Gene3D" id="3.30.70.240">
    <property type="match status" value="1"/>
</dbReference>
<dbReference type="Gene3D" id="3.30.70.2570">
    <property type="entry name" value="Elongation factor 4, C-terminal domain"/>
    <property type="match status" value="1"/>
</dbReference>
<dbReference type="Proteomes" id="UP000178374">
    <property type="component" value="Unassembled WGS sequence"/>
</dbReference>
<protein>
    <recommendedName>
        <fullName evidence="6">Elongation factor 4</fullName>
        <shortName evidence="6">EF-4</shortName>
        <ecNumber evidence="6">3.6.5.n1</ecNumber>
    </recommendedName>
    <alternativeName>
        <fullName evidence="6">Ribosomal back-translocase LepA</fullName>
    </alternativeName>
</protein>
<keyword evidence="2 6" id="KW-0547">Nucleotide-binding</keyword>
<evidence type="ECO:0000313" key="8">
    <source>
        <dbReference type="EMBL" id="OGI77697.1"/>
    </source>
</evidence>
<dbReference type="NCBIfam" id="TIGR00231">
    <property type="entry name" value="small_GTP"/>
    <property type="match status" value="1"/>
</dbReference>
<accession>A0A1F6W6Y0</accession>
<dbReference type="GO" id="GO:0003746">
    <property type="term" value="F:translation elongation factor activity"/>
    <property type="evidence" value="ECO:0007669"/>
    <property type="project" value="UniProtKB-UniRule"/>
</dbReference>
<comment type="similarity">
    <text evidence="1 6">Belongs to the TRAFAC class translation factor GTPase superfamily. Classic translation factor GTPase family. LepA subfamily.</text>
</comment>
<evidence type="ECO:0000256" key="1">
    <source>
        <dbReference type="ARBA" id="ARBA00005454"/>
    </source>
</evidence>
<keyword evidence="6" id="KW-1003">Cell membrane</keyword>
<dbReference type="GO" id="GO:0043022">
    <property type="term" value="F:ribosome binding"/>
    <property type="evidence" value="ECO:0007669"/>
    <property type="project" value="UniProtKB-UniRule"/>
</dbReference>
<dbReference type="AlphaFoldDB" id="A0A1F6W6Y0"/>
<dbReference type="InterPro" id="IPR000795">
    <property type="entry name" value="T_Tr_GTP-bd_dom"/>
</dbReference>